<dbReference type="GO" id="GO:0042981">
    <property type="term" value="P:regulation of apoptotic process"/>
    <property type="evidence" value="ECO:0007669"/>
    <property type="project" value="TreeGrafter"/>
</dbReference>
<evidence type="ECO:0000256" key="1">
    <source>
        <dbReference type="ARBA" id="ARBA00007024"/>
    </source>
</evidence>
<comment type="caution">
    <text evidence="4">The sequence shown here is derived from an EMBL/GenBank/DDBJ whole genome shotgun (WGS) entry which is preliminary data.</text>
</comment>
<dbReference type="EMBL" id="JBBHLL010000281">
    <property type="protein sequence ID" value="KAK7807134.1"/>
    <property type="molecule type" value="Genomic_DNA"/>
</dbReference>
<evidence type="ECO:0000313" key="5">
    <source>
        <dbReference type="Proteomes" id="UP001488838"/>
    </source>
</evidence>
<name>A0AAW0HYI2_MYOGA</name>
<comment type="similarity">
    <text evidence="1">Belongs to the PNMA family.</text>
</comment>
<dbReference type="AlphaFoldDB" id="A0AAW0HYI2"/>
<keyword evidence="5" id="KW-1185">Reference proteome</keyword>
<dbReference type="InterPro" id="IPR026523">
    <property type="entry name" value="PNMA"/>
</dbReference>
<dbReference type="Proteomes" id="UP001488838">
    <property type="component" value="Unassembled WGS sequence"/>
</dbReference>
<dbReference type="InterPro" id="IPR048270">
    <property type="entry name" value="PNMA_C"/>
</dbReference>
<evidence type="ECO:0000259" key="3">
    <source>
        <dbReference type="Pfam" id="PF20846"/>
    </source>
</evidence>
<protein>
    <submittedName>
        <fullName evidence="4">Uncharacterized protein</fullName>
    </submittedName>
</protein>
<feature type="domain" description="Paraneoplastic antigen Ma-like C-terminal" evidence="2">
    <location>
        <begin position="212"/>
        <end position="278"/>
    </location>
</feature>
<dbReference type="Pfam" id="PF14893">
    <property type="entry name" value="PNMA"/>
    <property type="match status" value="1"/>
</dbReference>
<gene>
    <name evidence="4" type="ORF">U0070_007434</name>
</gene>
<evidence type="ECO:0000259" key="2">
    <source>
        <dbReference type="Pfam" id="PF14893"/>
    </source>
</evidence>
<sequence length="279" mass="31277">MGSTINLVRDPELNRNIWWSPWSLGACTSGVTGSPGERFKCPVRRPTGNAGPLQSLSAGVAWMEELVAQFFGALVEWGGQGLTADRDDTMDGSRTSASRRDNSATPGYLWLLYSGTLTLRLSEDWCRGMDMNPRKALLVAGIPLTCGVAEIKEALQAGWALLWGHRLLGRMFRRDENKNVALKGLQKRLTVLWFPRRYLEKEYPRHKKLSVFSGRDPPGPGEEEFESWMLQTSRLIESLRGPAFEIIRVLKINNPFITVGECLKTLETIFGIIDNPRAL</sequence>
<dbReference type="Pfam" id="PF15387">
    <property type="entry name" value="DUF4611"/>
    <property type="match status" value="1"/>
</dbReference>
<evidence type="ECO:0000313" key="4">
    <source>
        <dbReference type="EMBL" id="KAK7807134.1"/>
    </source>
</evidence>
<feature type="domain" description="Paraneoplastic antigen Ma-like N-terminal" evidence="3">
    <location>
        <begin position="118"/>
        <end position="197"/>
    </location>
</feature>
<dbReference type="PANTHER" id="PTHR23095:SF14">
    <property type="entry name" value="MODULATOR OF APOPTOSIS 1"/>
    <property type="match status" value="1"/>
</dbReference>
<organism evidence="4 5">
    <name type="scientific">Myodes glareolus</name>
    <name type="common">Bank vole</name>
    <name type="synonym">Clethrionomys glareolus</name>
    <dbReference type="NCBI Taxonomy" id="447135"/>
    <lineage>
        <taxon>Eukaryota</taxon>
        <taxon>Metazoa</taxon>
        <taxon>Chordata</taxon>
        <taxon>Craniata</taxon>
        <taxon>Vertebrata</taxon>
        <taxon>Euteleostomi</taxon>
        <taxon>Mammalia</taxon>
        <taxon>Eutheria</taxon>
        <taxon>Euarchontoglires</taxon>
        <taxon>Glires</taxon>
        <taxon>Rodentia</taxon>
        <taxon>Myomorpha</taxon>
        <taxon>Muroidea</taxon>
        <taxon>Cricetidae</taxon>
        <taxon>Arvicolinae</taxon>
        <taxon>Myodes</taxon>
    </lineage>
</organism>
<dbReference type="PANTHER" id="PTHR23095">
    <property type="entry name" value="PARANEOPLASTIC ANTIGEN"/>
    <property type="match status" value="1"/>
</dbReference>
<proteinExistence type="inferred from homology"/>
<dbReference type="InterPro" id="IPR027893">
    <property type="entry name" value="GON7_meta"/>
</dbReference>
<dbReference type="Pfam" id="PF20846">
    <property type="entry name" value="PNMA_N"/>
    <property type="match status" value="1"/>
</dbReference>
<dbReference type="InterPro" id="IPR048271">
    <property type="entry name" value="PNMA_N"/>
</dbReference>
<reference evidence="4 5" key="1">
    <citation type="journal article" date="2023" name="bioRxiv">
        <title>Conserved and derived expression patterns and positive selection on dental genes reveal complex evolutionary context of ever-growing rodent molars.</title>
        <authorList>
            <person name="Calamari Z.T."/>
            <person name="Song A."/>
            <person name="Cohen E."/>
            <person name="Akter M."/>
            <person name="Roy R.D."/>
            <person name="Hallikas O."/>
            <person name="Christensen M.M."/>
            <person name="Li P."/>
            <person name="Marangoni P."/>
            <person name="Jernvall J."/>
            <person name="Klein O.D."/>
        </authorList>
    </citation>
    <scope>NUCLEOTIDE SEQUENCE [LARGE SCALE GENOMIC DNA]</scope>
    <source>
        <strain evidence="4">V071</strain>
    </source>
</reference>
<accession>A0AAW0HYI2</accession>
<dbReference type="GO" id="GO:0000408">
    <property type="term" value="C:EKC/KEOPS complex"/>
    <property type="evidence" value="ECO:0007669"/>
    <property type="project" value="InterPro"/>
</dbReference>